<evidence type="ECO:0000313" key="10">
    <source>
        <dbReference type="Proteomes" id="UP001597183"/>
    </source>
</evidence>
<feature type="transmembrane region" description="Helical" evidence="7">
    <location>
        <begin position="21"/>
        <end position="46"/>
    </location>
</feature>
<keyword evidence="2 7" id="KW-0813">Transport</keyword>
<dbReference type="PROSITE" id="PS50928">
    <property type="entry name" value="ABC_TM1"/>
    <property type="match status" value="1"/>
</dbReference>
<feature type="transmembrane region" description="Helical" evidence="7">
    <location>
        <begin position="223"/>
        <end position="240"/>
    </location>
</feature>
<gene>
    <name evidence="9" type="ORF">ACFQ5G_53905</name>
</gene>
<dbReference type="EMBL" id="JBHTMK010000079">
    <property type="protein sequence ID" value="MFD1374283.1"/>
    <property type="molecule type" value="Genomic_DNA"/>
</dbReference>
<keyword evidence="3" id="KW-1003">Cell membrane</keyword>
<evidence type="ECO:0000256" key="7">
    <source>
        <dbReference type="RuleBase" id="RU363032"/>
    </source>
</evidence>
<dbReference type="PANTHER" id="PTHR30193:SF1">
    <property type="entry name" value="ABC TRANSPORTER PERMEASE PROTEIN YESP-RELATED"/>
    <property type="match status" value="1"/>
</dbReference>
<comment type="subcellular location">
    <subcellularLocation>
        <location evidence="1 7">Cell membrane</location>
        <topology evidence="1 7">Multi-pass membrane protein</topology>
    </subcellularLocation>
</comment>
<organism evidence="9 10">
    <name type="scientific">Actinoplanes sichuanensis</name>
    <dbReference type="NCBI Taxonomy" id="512349"/>
    <lineage>
        <taxon>Bacteria</taxon>
        <taxon>Bacillati</taxon>
        <taxon>Actinomycetota</taxon>
        <taxon>Actinomycetes</taxon>
        <taxon>Micromonosporales</taxon>
        <taxon>Micromonosporaceae</taxon>
        <taxon>Actinoplanes</taxon>
    </lineage>
</organism>
<feature type="domain" description="ABC transmembrane type-1" evidence="8">
    <location>
        <begin position="81"/>
        <end position="299"/>
    </location>
</feature>
<feature type="transmembrane region" description="Helical" evidence="7">
    <location>
        <begin position="166"/>
        <end position="190"/>
    </location>
</feature>
<feature type="transmembrane region" description="Helical" evidence="7">
    <location>
        <begin position="118"/>
        <end position="138"/>
    </location>
</feature>
<dbReference type="Pfam" id="PF00528">
    <property type="entry name" value="BPD_transp_1"/>
    <property type="match status" value="1"/>
</dbReference>
<feature type="transmembrane region" description="Helical" evidence="7">
    <location>
        <begin position="278"/>
        <end position="299"/>
    </location>
</feature>
<comment type="caution">
    <text evidence="9">The sequence shown here is derived from an EMBL/GenBank/DDBJ whole genome shotgun (WGS) entry which is preliminary data.</text>
</comment>
<keyword evidence="5 7" id="KW-1133">Transmembrane helix</keyword>
<reference evidence="10" key="1">
    <citation type="journal article" date="2019" name="Int. J. Syst. Evol. Microbiol.">
        <title>The Global Catalogue of Microorganisms (GCM) 10K type strain sequencing project: providing services to taxonomists for standard genome sequencing and annotation.</title>
        <authorList>
            <consortium name="The Broad Institute Genomics Platform"/>
            <consortium name="The Broad Institute Genome Sequencing Center for Infectious Disease"/>
            <person name="Wu L."/>
            <person name="Ma J."/>
        </authorList>
    </citation>
    <scope>NUCLEOTIDE SEQUENCE [LARGE SCALE GENOMIC DNA]</scope>
    <source>
        <strain evidence="10">CCM 7526</strain>
    </source>
</reference>
<evidence type="ECO:0000256" key="1">
    <source>
        <dbReference type="ARBA" id="ARBA00004651"/>
    </source>
</evidence>
<evidence type="ECO:0000256" key="6">
    <source>
        <dbReference type="ARBA" id="ARBA00023136"/>
    </source>
</evidence>
<keyword evidence="6 7" id="KW-0472">Membrane</keyword>
<comment type="similarity">
    <text evidence="7">Belongs to the binding-protein-dependent transport system permease family.</text>
</comment>
<keyword evidence="10" id="KW-1185">Reference proteome</keyword>
<sequence length="316" mass="34762">MTTLAAPPARSRHWRRYPASTFYLFAAPWILGFLALTIIPLGWALVISLTNFDGMAPGYRFIGLKNYVELFTDYPQALRSLWQTVLYTAAVVPLSVAGGLGLAILVNRRIRAVGLIRAIFFLPSVVPVVATAIMWRLVLNPDAGMLNGILDLVGLPSSISWLIDPYAFYSLLMVSLWGLGGGMVIILAALQDVPGELNEAAVLDGANGWQTIRHVTIPMISPVLYFQVVTGVIGALQVLVQPMLLAQTSSIATAASVPPSTHLYMVQVYEKFFTNNRFGFGSAMLWVFFVVIMLITLALQRSSRRWVHYQASTNED</sequence>
<evidence type="ECO:0000313" key="9">
    <source>
        <dbReference type="EMBL" id="MFD1374283.1"/>
    </source>
</evidence>
<feature type="transmembrane region" description="Helical" evidence="7">
    <location>
        <begin position="85"/>
        <end position="106"/>
    </location>
</feature>
<proteinExistence type="inferred from homology"/>
<name>A0ABW4AVR3_9ACTN</name>
<dbReference type="Proteomes" id="UP001597183">
    <property type="component" value="Unassembled WGS sequence"/>
</dbReference>
<dbReference type="Gene3D" id="1.10.3720.10">
    <property type="entry name" value="MetI-like"/>
    <property type="match status" value="1"/>
</dbReference>
<dbReference type="CDD" id="cd06261">
    <property type="entry name" value="TM_PBP2"/>
    <property type="match status" value="1"/>
</dbReference>
<dbReference type="SUPFAM" id="SSF161098">
    <property type="entry name" value="MetI-like"/>
    <property type="match status" value="1"/>
</dbReference>
<evidence type="ECO:0000256" key="4">
    <source>
        <dbReference type="ARBA" id="ARBA00022692"/>
    </source>
</evidence>
<keyword evidence="4 7" id="KW-0812">Transmembrane</keyword>
<dbReference type="RefSeq" id="WP_317794118.1">
    <property type="nucleotide sequence ID" value="NZ_AP028461.1"/>
</dbReference>
<protein>
    <submittedName>
        <fullName evidence="9">Carbohydrate ABC transporter permease</fullName>
    </submittedName>
</protein>
<evidence type="ECO:0000256" key="2">
    <source>
        <dbReference type="ARBA" id="ARBA00022448"/>
    </source>
</evidence>
<accession>A0ABW4AVR3</accession>
<evidence type="ECO:0000256" key="3">
    <source>
        <dbReference type="ARBA" id="ARBA00022475"/>
    </source>
</evidence>
<evidence type="ECO:0000259" key="8">
    <source>
        <dbReference type="PROSITE" id="PS50928"/>
    </source>
</evidence>
<dbReference type="InterPro" id="IPR051393">
    <property type="entry name" value="ABC_transporter_permease"/>
</dbReference>
<dbReference type="InterPro" id="IPR000515">
    <property type="entry name" value="MetI-like"/>
</dbReference>
<dbReference type="PANTHER" id="PTHR30193">
    <property type="entry name" value="ABC TRANSPORTER PERMEASE PROTEIN"/>
    <property type="match status" value="1"/>
</dbReference>
<dbReference type="InterPro" id="IPR035906">
    <property type="entry name" value="MetI-like_sf"/>
</dbReference>
<evidence type="ECO:0000256" key="5">
    <source>
        <dbReference type="ARBA" id="ARBA00022989"/>
    </source>
</evidence>